<dbReference type="InterPro" id="IPR002401">
    <property type="entry name" value="Cyt_P450_E_grp-I"/>
</dbReference>
<dbReference type="SUPFAM" id="SSF48264">
    <property type="entry name" value="Cytochrome P450"/>
    <property type="match status" value="1"/>
</dbReference>
<dbReference type="PANTHER" id="PTHR24287:SF18">
    <property type="entry name" value="CYTOCHROME P450 MONOOXYGENASE APDE-RELATED"/>
    <property type="match status" value="1"/>
</dbReference>
<dbReference type="OMA" id="FRIAPWH"/>
<dbReference type="EMBL" id="EQ962659">
    <property type="protein sequence ID" value="EED13116.1"/>
    <property type="molecule type" value="Genomic_DNA"/>
</dbReference>
<evidence type="ECO:0000256" key="9">
    <source>
        <dbReference type="SAM" id="Phobius"/>
    </source>
</evidence>
<protein>
    <submittedName>
        <fullName evidence="10">Cytochrome P450 alkane hydroxylase, putative</fullName>
    </submittedName>
</protein>
<gene>
    <name evidence="10" type="ORF">TSTA_056150</name>
</gene>
<comment type="similarity">
    <text evidence="2 8">Belongs to the cytochrome P450 family.</text>
</comment>
<dbReference type="PRINTS" id="PR00463">
    <property type="entry name" value="EP450I"/>
</dbReference>
<dbReference type="Gene3D" id="1.10.630.10">
    <property type="entry name" value="Cytochrome P450"/>
    <property type="match status" value="1"/>
</dbReference>
<keyword evidence="9" id="KW-0472">Membrane</keyword>
<dbReference type="STRING" id="441959.B8MRH9"/>
<dbReference type="PhylomeDB" id="B8MRH9"/>
<dbReference type="GO" id="GO:0020037">
    <property type="term" value="F:heme binding"/>
    <property type="evidence" value="ECO:0007669"/>
    <property type="project" value="InterPro"/>
</dbReference>
<dbReference type="OrthoDB" id="1470350at2759"/>
<sequence>MRVTPSVSVFIFLVFFLAYRFLKNQYKSRAHRKLEIAKGCQPLLRTWKSRCPWGIDILHKAYQHESKKQILQFFLDVIAKSGNTFQQYLFFSRSINTVEPENIEAILSTQFEDFGLGLRPIHFDPLMGNGISTQDGTQWRHSRQLLQSQFMSNRLNNLDQIKSAVDDLAIGIPENESVDMQPLFFRLTLDTTLFLLFRQLLPSLKSQGITDCESEFADAFKTSQEYLAQRGRLGDFYWLLGGQKFRRACGIVHDFVDSAVQMALKHSAQFPPDAKIGSQEGHALIDALIQENKDPKYLRSQCLNILLAGRDATACCLIWTLRLLVQHPHVLSKLRREVKGAVGVGLNASEPTISQLKELSYLTNVIKEVLRLYPSVPVNSRTAIRTTTLPTGGGPHGTDPILVHKGEAVGYCVYAMHRRKDIYGPDAEAFRPERWEDQPLATKARGWAYLPFNGGPRACPGQEFALLETGYTIVRILQMFETIEMVEGRGMDCSVGKEKQVLTLVLSSGDGCWVRMRKYQH</sequence>
<evidence type="ECO:0000313" key="10">
    <source>
        <dbReference type="EMBL" id="EED13116.1"/>
    </source>
</evidence>
<comment type="cofactor">
    <cofactor evidence="1 7">
        <name>heme</name>
        <dbReference type="ChEBI" id="CHEBI:30413"/>
    </cofactor>
</comment>
<accession>B8MRH9</accession>
<keyword evidence="5 7" id="KW-0408">Iron</keyword>
<dbReference type="GO" id="GO:0016705">
    <property type="term" value="F:oxidoreductase activity, acting on paired donors, with incorporation or reduction of molecular oxygen"/>
    <property type="evidence" value="ECO:0007669"/>
    <property type="project" value="InterPro"/>
</dbReference>
<keyword evidence="11" id="KW-1185">Reference proteome</keyword>
<evidence type="ECO:0000313" key="11">
    <source>
        <dbReference type="Proteomes" id="UP000001745"/>
    </source>
</evidence>
<evidence type="ECO:0000256" key="6">
    <source>
        <dbReference type="ARBA" id="ARBA00023033"/>
    </source>
</evidence>
<feature type="binding site" description="axial binding residue" evidence="7">
    <location>
        <position position="459"/>
    </location>
    <ligand>
        <name>heme</name>
        <dbReference type="ChEBI" id="CHEBI:30413"/>
    </ligand>
    <ligandPart>
        <name>Fe</name>
        <dbReference type="ChEBI" id="CHEBI:18248"/>
    </ligandPart>
</feature>
<dbReference type="Pfam" id="PF00067">
    <property type="entry name" value="p450"/>
    <property type="match status" value="1"/>
</dbReference>
<keyword evidence="4 8" id="KW-0560">Oxidoreductase</keyword>
<dbReference type="GO" id="GO:0004497">
    <property type="term" value="F:monooxygenase activity"/>
    <property type="evidence" value="ECO:0007669"/>
    <property type="project" value="UniProtKB-KW"/>
</dbReference>
<name>B8MRH9_TALSN</name>
<evidence type="ECO:0000256" key="5">
    <source>
        <dbReference type="ARBA" id="ARBA00023004"/>
    </source>
</evidence>
<dbReference type="HOGENOM" id="CLU_001570_27_0_1"/>
<proteinExistence type="inferred from homology"/>
<dbReference type="InterPro" id="IPR001128">
    <property type="entry name" value="Cyt_P450"/>
</dbReference>
<dbReference type="AlphaFoldDB" id="B8MRH9"/>
<keyword evidence="7 8" id="KW-0349">Heme</keyword>
<dbReference type="InterPro" id="IPR017972">
    <property type="entry name" value="Cyt_P450_CS"/>
</dbReference>
<dbReference type="RefSeq" id="XP_002487227.1">
    <property type="nucleotide sequence ID" value="XM_002487182.1"/>
</dbReference>
<evidence type="ECO:0000256" key="3">
    <source>
        <dbReference type="ARBA" id="ARBA00022723"/>
    </source>
</evidence>
<keyword evidence="3 7" id="KW-0479">Metal-binding</keyword>
<dbReference type="PRINTS" id="PR00385">
    <property type="entry name" value="P450"/>
</dbReference>
<dbReference type="PANTHER" id="PTHR24287">
    <property type="entry name" value="P450, PUTATIVE (EUROFUNG)-RELATED"/>
    <property type="match status" value="1"/>
</dbReference>
<feature type="transmembrane region" description="Helical" evidence="9">
    <location>
        <begin position="6"/>
        <end position="22"/>
    </location>
</feature>
<evidence type="ECO:0000256" key="4">
    <source>
        <dbReference type="ARBA" id="ARBA00023002"/>
    </source>
</evidence>
<dbReference type="Proteomes" id="UP000001745">
    <property type="component" value="Unassembled WGS sequence"/>
</dbReference>
<dbReference type="PROSITE" id="PS00086">
    <property type="entry name" value="CYTOCHROME_P450"/>
    <property type="match status" value="1"/>
</dbReference>
<dbReference type="VEuPathDB" id="FungiDB:TSTA_056150"/>
<dbReference type="GO" id="GO:0005506">
    <property type="term" value="F:iron ion binding"/>
    <property type="evidence" value="ECO:0007669"/>
    <property type="project" value="InterPro"/>
</dbReference>
<keyword evidence="6 8" id="KW-0503">Monooxygenase</keyword>
<evidence type="ECO:0000256" key="8">
    <source>
        <dbReference type="RuleBase" id="RU000461"/>
    </source>
</evidence>
<keyword evidence="9" id="KW-0812">Transmembrane</keyword>
<dbReference type="InterPro" id="IPR047146">
    <property type="entry name" value="Cyt_P450_E_CYP52_fungi"/>
</dbReference>
<organism evidence="10 11">
    <name type="scientific">Talaromyces stipitatus (strain ATCC 10500 / CBS 375.48 / QM 6759 / NRRL 1006)</name>
    <name type="common">Penicillium stipitatum</name>
    <dbReference type="NCBI Taxonomy" id="441959"/>
    <lineage>
        <taxon>Eukaryota</taxon>
        <taxon>Fungi</taxon>
        <taxon>Dikarya</taxon>
        <taxon>Ascomycota</taxon>
        <taxon>Pezizomycotina</taxon>
        <taxon>Eurotiomycetes</taxon>
        <taxon>Eurotiomycetidae</taxon>
        <taxon>Eurotiales</taxon>
        <taxon>Trichocomaceae</taxon>
        <taxon>Talaromyces</taxon>
        <taxon>Talaromyces sect. Talaromyces</taxon>
    </lineage>
</organism>
<evidence type="ECO:0000256" key="1">
    <source>
        <dbReference type="ARBA" id="ARBA00001971"/>
    </source>
</evidence>
<dbReference type="InterPro" id="IPR036396">
    <property type="entry name" value="Cyt_P450_sf"/>
</dbReference>
<reference evidence="11" key="1">
    <citation type="journal article" date="2015" name="Genome Announc.">
        <title>Genome sequence of the AIDS-associated pathogen Penicillium marneffei (ATCC18224) and its near taxonomic relative Talaromyces stipitatus (ATCC10500).</title>
        <authorList>
            <person name="Nierman W.C."/>
            <person name="Fedorova-Abrams N.D."/>
            <person name="Andrianopoulos A."/>
        </authorList>
    </citation>
    <scope>NUCLEOTIDE SEQUENCE [LARGE SCALE GENOMIC DNA]</scope>
    <source>
        <strain evidence="11">ATCC 10500 / CBS 375.48 / QM 6759 / NRRL 1006</strain>
    </source>
</reference>
<dbReference type="InParanoid" id="B8MRH9"/>
<keyword evidence="9" id="KW-1133">Transmembrane helix</keyword>
<evidence type="ECO:0000256" key="2">
    <source>
        <dbReference type="ARBA" id="ARBA00010617"/>
    </source>
</evidence>
<dbReference type="GeneID" id="8100680"/>
<dbReference type="eggNOG" id="KOG0157">
    <property type="taxonomic scope" value="Eukaryota"/>
</dbReference>
<dbReference type="CDD" id="cd11063">
    <property type="entry name" value="CYP52"/>
    <property type="match status" value="1"/>
</dbReference>
<evidence type="ECO:0000256" key="7">
    <source>
        <dbReference type="PIRSR" id="PIRSR602401-1"/>
    </source>
</evidence>